<dbReference type="AlphaFoldDB" id="A0A101ERL1"/>
<reference evidence="5 6" key="1">
    <citation type="journal article" date="2015" name="MBio">
        <title>Genome-Resolved Metagenomic Analysis Reveals Roles for Candidate Phyla and Other Microbial Community Members in Biogeochemical Transformations in Oil Reservoirs.</title>
        <authorList>
            <person name="Hu P."/>
            <person name="Tom L."/>
            <person name="Singh A."/>
            <person name="Thomas B.C."/>
            <person name="Baker B.J."/>
            <person name="Piceno Y.M."/>
            <person name="Andersen G.L."/>
            <person name="Banfield J.F."/>
        </authorList>
    </citation>
    <scope>NUCLEOTIDE SEQUENCE [LARGE SCALE GENOMIC DNA]</scope>
    <source>
        <strain evidence="5">46_26</strain>
    </source>
</reference>
<dbReference type="Pfam" id="PF00005">
    <property type="entry name" value="ABC_tran"/>
    <property type="match status" value="1"/>
</dbReference>
<keyword evidence="2" id="KW-0813">Transport</keyword>
<dbReference type="InterPro" id="IPR003439">
    <property type="entry name" value="ABC_transporter-like_ATP-bd"/>
</dbReference>
<evidence type="ECO:0000256" key="1">
    <source>
        <dbReference type="ARBA" id="ARBA00005417"/>
    </source>
</evidence>
<dbReference type="InterPro" id="IPR050319">
    <property type="entry name" value="ABC_transp_ATP-bind"/>
</dbReference>
<dbReference type="CDD" id="cd03257">
    <property type="entry name" value="ABC_NikE_OppD_transporters"/>
    <property type="match status" value="1"/>
</dbReference>
<dbReference type="InterPro" id="IPR003593">
    <property type="entry name" value="AAA+_ATPase"/>
</dbReference>
<sequence length="338" mass="38153">MKLLEVKGLKKYFPLTKGFFKKVVGYVRAVDDISFDIKQGETLALVGESGCGKTTTAKSILRAIDPTDGDVILHLDGKDVNIAKLSRDELKPYRRYMQMIFQNPYTSLNPRMKVKEIVGEPLLVNGIAKGKELEDRVAELLKAVGLRPEYMIRYPHAFSGGQRQRIVIARAIALRPKLVVCDEPTSALDVSIRAQILNLLMDLQEEFALTYLFITHDLSVVEHISDRVAVMYLGKIVELSSTEEIFENPKHPYTETLLRSVPKPDPDLREELVPIEGEVPNPANPPSGCYFHPRCPYAKSICKEEYPEFRNLGTEDNPHYVACHFAESLKLRGVKITL</sequence>
<dbReference type="FunFam" id="3.40.50.300:FF:000016">
    <property type="entry name" value="Oligopeptide ABC transporter ATP-binding component"/>
    <property type="match status" value="1"/>
</dbReference>
<accession>A0A101ERL1</accession>
<dbReference type="SMART" id="SM00382">
    <property type="entry name" value="AAA"/>
    <property type="match status" value="1"/>
</dbReference>
<dbReference type="InterPro" id="IPR017871">
    <property type="entry name" value="ABC_transporter-like_CS"/>
</dbReference>
<evidence type="ECO:0000256" key="2">
    <source>
        <dbReference type="ARBA" id="ARBA00022448"/>
    </source>
</evidence>
<dbReference type="Proteomes" id="UP000058636">
    <property type="component" value="Unassembled WGS sequence"/>
</dbReference>
<keyword evidence="3" id="KW-0547">Nucleotide-binding</keyword>
<comment type="similarity">
    <text evidence="1">Belongs to the ABC transporter superfamily.</text>
</comment>
<evidence type="ECO:0000313" key="5">
    <source>
        <dbReference type="EMBL" id="KUK23609.1"/>
    </source>
</evidence>
<dbReference type="PATRIC" id="fig|93930.3.peg.1081"/>
<dbReference type="PROSITE" id="PS00211">
    <property type="entry name" value="ABC_TRANSPORTER_1"/>
    <property type="match status" value="1"/>
</dbReference>
<dbReference type="GO" id="GO:0015833">
    <property type="term" value="P:peptide transport"/>
    <property type="evidence" value="ECO:0007669"/>
    <property type="project" value="InterPro"/>
</dbReference>
<proteinExistence type="inferred from homology"/>
<dbReference type="GO" id="GO:0016887">
    <property type="term" value="F:ATP hydrolysis activity"/>
    <property type="evidence" value="ECO:0007669"/>
    <property type="project" value="InterPro"/>
</dbReference>
<dbReference type="PANTHER" id="PTHR43776">
    <property type="entry name" value="TRANSPORT ATP-BINDING PROTEIN"/>
    <property type="match status" value="1"/>
</dbReference>
<dbReference type="NCBIfam" id="TIGR01727">
    <property type="entry name" value="oligo_HPY"/>
    <property type="match status" value="1"/>
</dbReference>
<dbReference type="EMBL" id="LGFG01000013">
    <property type="protein sequence ID" value="KUK23609.1"/>
    <property type="molecule type" value="Genomic_DNA"/>
</dbReference>
<dbReference type="NCBIfam" id="NF008453">
    <property type="entry name" value="PRK11308.1"/>
    <property type="match status" value="1"/>
</dbReference>
<evidence type="ECO:0000256" key="3">
    <source>
        <dbReference type="ARBA" id="ARBA00022741"/>
    </source>
</evidence>
<organism evidence="5 6">
    <name type="scientific">Thermotoga petrophila</name>
    <dbReference type="NCBI Taxonomy" id="93929"/>
    <lineage>
        <taxon>Bacteria</taxon>
        <taxon>Thermotogati</taxon>
        <taxon>Thermotogota</taxon>
        <taxon>Thermotogae</taxon>
        <taxon>Thermotogales</taxon>
        <taxon>Thermotogaceae</taxon>
        <taxon>Thermotoga</taxon>
    </lineage>
</organism>
<dbReference type="InterPro" id="IPR027417">
    <property type="entry name" value="P-loop_NTPase"/>
</dbReference>
<evidence type="ECO:0000256" key="4">
    <source>
        <dbReference type="ARBA" id="ARBA00022840"/>
    </source>
</evidence>
<dbReference type="InterPro" id="IPR013563">
    <property type="entry name" value="Oligopep_ABC_C"/>
</dbReference>
<name>A0A101ERL1_9THEM</name>
<protein>
    <submittedName>
        <fullName evidence="5">Oligopeptide ABC transporter, ATP-binding protein</fullName>
    </submittedName>
</protein>
<dbReference type="SUPFAM" id="SSF52540">
    <property type="entry name" value="P-loop containing nucleoside triphosphate hydrolases"/>
    <property type="match status" value="1"/>
</dbReference>
<evidence type="ECO:0000313" key="6">
    <source>
        <dbReference type="Proteomes" id="UP000058636"/>
    </source>
</evidence>
<dbReference type="Gene3D" id="3.40.50.300">
    <property type="entry name" value="P-loop containing nucleotide triphosphate hydrolases"/>
    <property type="match status" value="1"/>
</dbReference>
<dbReference type="PANTHER" id="PTHR43776:SF7">
    <property type="entry name" value="D,D-DIPEPTIDE TRANSPORT ATP-BINDING PROTEIN DDPF-RELATED"/>
    <property type="match status" value="1"/>
</dbReference>
<dbReference type="GO" id="GO:0005524">
    <property type="term" value="F:ATP binding"/>
    <property type="evidence" value="ECO:0007669"/>
    <property type="project" value="UniProtKB-KW"/>
</dbReference>
<dbReference type="PROSITE" id="PS50893">
    <property type="entry name" value="ABC_TRANSPORTER_2"/>
    <property type="match status" value="1"/>
</dbReference>
<dbReference type="RefSeq" id="WP_012310804.1">
    <property type="nucleotide sequence ID" value="NZ_DAITJQ010000005.1"/>
</dbReference>
<gene>
    <name evidence="5" type="ORF">XD57_0298</name>
</gene>
<comment type="caution">
    <text evidence="5">The sequence shown here is derived from an EMBL/GenBank/DDBJ whole genome shotgun (WGS) entry which is preliminary data.</text>
</comment>
<dbReference type="GO" id="GO:0055085">
    <property type="term" value="P:transmembrane transport"/>
    <property type="evidence" value="ECO:0007669"/>
    <property type="project" value="UniProtKB-ARBA"/>
</dbReference>
<keyword evidence="4 5" id="KW-0067">ATP-binding</keyword>
<dbReference type="Pfam" id="PF08352">
    <property type="entry name" value="oligo_HPY"/>
    <property type="match status" value="1"/>
</dbReference>